<gene>
    <name evidence="15" type="ORF">BFS16_00415</name>
</gene>
<dbReference type="InterPro" id="IPR003815">
    <property type="entry name" value="S-ribosylhomocysteinase"/>
</dbReference>
<evidence type="ECO:0000256" key="6">
    <source>
        <dbReference type="ARBA" id="ARBA00015130"/>
    </source>
</evidence>
<accession>A0A2K0XPF3</accession>
<dbReference type="EC" id="4.4.1.21" evidence="5"/>
<evidence type="ECO:0000256" key="3">
    <source>
        <dbReference type="ARBA" id="ARBA00007311"/>
    </source>
</evidence>
<reference evidence="15 16" key="1">
    <citation type="submission" date="2017-03" db="EMBL/GenBank/DDBJ databases">
        <authorList>
            <person name="Afonso C.L."/>
            <person name="Miller P.J."/>
            <person name="Scott M.A."/>
            <person name="Spackman E."/>
            <person name="Goraichik I."/>
            <person name="Dimitrov K.M."/>
            <person name="Suarez D.L."/>
            <person name="Swayne D.E."/>
        </authorList>
    </citation>
    <scope>NUCLEOTIDE SEQUENCE [LARGE SCALE GENOMIC DNA]</scope>
    <source>
        <strain evidence="15 16">DNF00076</strain>
    </source>
</reference>
<dbReference type="PANTHER" id="PTHR35799:SF1">
    <property type="entry name" value="S-RIBOSYLHOMOCYSTEINE LYASE"/>
    <property type="match status" value="1"/>
</dbReference>
<evidence type="ECO:0000256" key="13">
    <source>
        <dbReference type="ARBA" id="ARBA00030600"/>
    </source>
</evidence>
<evidence type="ECO:0000256" key="7">
    <source>
        <dbReference type="ARBA" id="ARBA00022654"/>
    </source>
</evidence>
<evidence type="ECO:0000256" key="8">
    <source>
        <dbReference type="ARBA" id="ARBA00022723"/>
    </source>
</evidence>
<evidence type="ECO:0000256" key="14">
    <source>
        <dbReference type="ARBA" id="ARBA00031777"/>
    </source>
</evidence>
<comment type="subunit">
    <text evidence="4">Homodimer.</text>
</comment>
<evidence type="ECO:0000256" key="2">
    <source>
        <dbReference type="ARBA" id="ARBA00001962"/>
    </source>
</evidence>
<dbReference type="Proteomes" id="UP000236634">
    <property type="component" value="Unassembled WGS sequence"/>
</dbReference>
<evidence type="ECO:0000256" key="5">
    <source>
        <dbReference type="ARBA" id="ARBA00012240"/>
    </source>
</evidence>
<protein>
    <recommendedName>
        <fullName evidence="6">S-ribosylhomocysteine lyase</fullName>
        <ecNumber evidence="5">4.4.1.21</ecNumber>
    </recommendedName>
    <alternativeName>
        <fullName evidence="13">AI-2 synthesis protein</fullName>
    </alternativeName>
    <alternativeName>
        <fullName evidence="14">Autoinducer-2 production protein LuxS</fullName>
    </alternativeName>
</protein>
<evidence type="ECO:0000256" key="10">
    <source>
        <dbReference type="ARBA" id="ARBA00023004"/>
    </source>
</evidence>
<comment type="cofactor">
    <cofactor evidence="2">
        <name>Fe cation</name>
        <dbReference type="ChEBI" id="CHEBI:24875"/>
    </cofactor>
</comment>
<evidence type="ECO:0000256" key="12">
    <source>
        <dbReference type="ARBA" id="ARBA00024654"/>
    </source>
</evidence>
<dbReference type="GO" id="GO:0005506">
    <property type="term" value="F:iron ion binding"/>
    <property type="evidence" value="ECO:0007669"/>
    <property type="project" value="InterPro"/>
</dbReference>
<keyword evidence="8" id="KW-0479">Metal-binding</keyword>
<dbReference type="PANTHER" id="PTHR35799">
    <property type="entry name" value="S-RIBOSYLHOMOCYSTEINE LYASE"/>
    <property type="match status" value="1"/>
</dbReference>
<dbReference type="InterPro" id="IPR011249">
    <property type="entry name" value="Metalloenz_LuxS/M16"/>
</dbReference>
<dbReference type="Pfam" id="PF02664">
    <property type="entry name" value="LuxS"/>
    <property type="match status" value="1"/>
</dbReference>
<evidence type="ECO:0000256" key="4">
    <source>
        <dbReference type="ARBA" id="ARBA00011738"/>
    </source>
</evidence>
<dbReference type="GO" id="GO:0043768">
    <property type="term" value="F:S-ribosylhomocysteine lyase activity"/>
    <property type="evidence" value="ECO:0007669"/>
    <property type="project" value="UniProtKB-EC"/>
</dbReference>
<dbReference type="Gene3D" id="3.30.1360.80">
    <property type="entry name" value="S-ribosylhomocysteinase (LuxS)"/>
    <property type="match status" value="1"/>
</dbReference>
<comment type="caution">
    <text evidence="15">The sequence shown here is derived from an EMBL/GenBank/DDBJ whole genome shotgun (WGS) entry which is preliminary data.</text>
</comment>
<dbReference type="EMBL" id="NBAX01000001">
    <property type="protein sequence ID" value="PNP96383.1"/>
    <property type="molecule type" value="Genomic_DNA"/>
</dbReference>
<keyword evidence="9" id="KW-0071">Autoinducer synthesis</keyword>
<evidence type="ECO:0000313" key="16">
    <source>
        <dbReference type="Proteomes" id="UP000236634"/>
    </source>
</evidence>
<dbReference type="AlphaFoldDB" id="A0A2K0XPF3"/>
<dbReference type="SUPFAM" id="SSF63411">
    <property type="entry name" value="LuxS/MPP-like metallohydrolase"/>
    <property type="match status" value="1"/>
</dbReference>
<name>A0A2K0XPF3_9BACT</name>
<proteinExistence type="inferred from homology"/>
<comment type="catalytic activity">
    <reaction evidence="1">
        <text>S-(5-deoxy-D-ribos-5-yl)-L-homocysteine = (S)-4,5-dihydroxypentane-2,3-dione + L-homocysteine</text>
        <dbReference type="Rhea" id="RHEA:17753"/>
        <dbReference type="ChEBI" id="CHEBI:29484"/>
        <dbReference type="ChEBI" id="CHEBI:58195"/>
        <dbReference type="ChEBI" id="CHEBI:58199"/>
        <dbReference type="EC" id="4.4.1.21"/>
    </reaction>
</comment>
<dbReference type="NCBIfam" id="NF002604">
    <property type="entry name" value="PRK02260.1-4"/>
    <property type="match status" value="1"/>
</dbReference>
<comment type="similarity">
    <text evidence="3">Belongs to the LuxS family.</text>
</comment>
<keyword evidence="10" id="KW-0408">Iron</keyword>
<comment type="function">
    <text evidence="12">Involved in the synthesis of autoinducer 2 (AI-2) which is secreted by bacteria and is used to communicate both the cell density and the metabolic potential of the environment. The regulation of gene expression in response to changes in cell density is called quorum sensing. Catalyzes the transformation of S-ribosylhomocysteine (RHC) to homocysteine (HC) and 4,5-dihydroxy-2,3-pentadione (DPD).</text>
</comment>
<dbReference type="PRINTS" id="PR01487">
    <property type="entry name" value="LUXSPROTEIN"/>
</dbReference>
<evidence type="ECO:0000256" key="11">
    <source>
        <dbReference type="ARBA" id="ARBA00023239"/>
    </source>
</evidence>
<dbReference type="RefSeq" id="WP_103002337.1">
    <property type="nucleotide sequence ID" value="NZ_NBAX01000001.1"/>
</dbReference>
<evidence type="ECO:0000256" key="9">
    <source>
        <dbReference type="ARBA" id="ARBA00022929"/>
    </source>
</evidence>
<dbReference type="InterPro" id="IPR037005">
    <property type="entry name" value="LuxS_sf"/>
</dbReference>
<sequence>MEKIESFKVNHLDLHRGVYVSRFDDYGGHKVTTIDIRVCRPYEDATMPAPAIHTIEHLGATFLRQMSSLDKNIIYFGPMGCQTGFYLVLSGAFTSHEVLPAIKEMFKYIANFEGALPGGTEQECGNCYFHDLRRARKIAHNFFNEILINPGIRNLNYPK</sequence>
<organism evidence="15 16">
    <name type="scientific">Hoylesella timonensis</name>
    <dbReference type="NCBI Taxonomy" id="386414"/>
    <lineage>
        <taxon>Bacteria</taxon>
        <taxon>Pseudomonadati</taxon>
        <taxon>Bacteroidota</taxon>
        <taxon>Bacteroidia</taxon>
        <taxon>Bacteroidales</taxon>
        <taxon>Prevotellaceae</taxon>
        <taxon>Hoylesella</taxon>
    </lineage>
</organism>
<keyword evidence="11 15" id="KW-0456">Lyase</keyword>
<evidence type="ECO:0000313" key="15">
    <source>
        <dbReference type="EMBL" id="PNP96383.1"/>
    </source>
</evidence>
<dbReference type="GO" id="GO:0009372">
    <property type="term" value="P:quorum sensing"/>
    <property type="evidence" value="ECO:0007669"/>
    <property type="project" value="UniProtKB-KW"/>
</dbReference>
<evidence type="ECO:0000256" key="1">
    <source>
        <dbReference type="ARBA" id="ARBA00000297"/>
    </source>
</evidence>
<keyword evidence="7" id="KW-0673">Quorum sensing</keyword>